<dbReference type="InterPro" id="IPR001054">
    <property type="entry name" value="A/G_cyclase"/>
</dbReference>
<comment type="subcellular location">
    <subcellularLocation>
        <location evidence="1">Membrane</location>
    </subcellularLocation>
</comment>
<keyword evidence="5" id="KW-0472">Membrane</keyword>
<evidence type="ECO:0000313" key="10">
    <source>
        <dbReference type="Proteomes" id="UP001189429"/>
    </source>
</evidence>
<feature type="domain" description="Guanylate cyclase" evidence="8">
    <location>
        <begin position="839"/>
        <end position="970"/>
    </location>
</feature>
<feature type="domain" description="Guanylate cyclase" evidence="8">
    <location>
        <begin position="223"/>
        <end position="420"/>
    </location>
</feature>
<evidence type="ECO:0000256" key="5">
    <source>
        <dbReference type="ARBA" id="ARBA00023136"/>
    </source>
</evidence>
<sequence length="1044" mass="108540">MPHPAAARRLSWLAAAASAAASVVEAGPAQLRLCARAGLALAFAASLFARRWWARPRRGASGQAVSASRALWVLAVAGMLAHSCRALASGAVSDSTLTAGIAPVMLAGYTTPRTQRMTLITVGCGSAVAASALAGGSLSVAVVILCLACLALRVQIAACSALKTLYLQELRMSSKAYHFYELLTRMLPPPLARRYFKHCLGAPSAADAMGIRVCMGERVSQCGVLFLAIHDFDQLVAGGSQRAIVRFLNTFFSSLDTACDAAGPAVMKLGTYGEVYVAACGLLPGDGGAEEGGAEARRLPEGMAALAALARTAHDLAGQFPVQRAGPPEEGGAEARRLPEGMAALAALARTAHDLAGQFPVQLRAGLHCGPVVAGIVGDHLPRFQIYGTLCVCFAVLEEPPFWPSDQVLGDTMNRAARLEQHCPPGQVLLSDAAADLLRGAGFGVEERGPLSMWGLGDIPAFQLQCPPPPPAGPQAQQAPRAHSKEGPASCAGSSGGAESAVVEPFTPGSAVSRCSSLGMMSVPSLESLGFASDSDSDSDCPEVTPSKTPTHWLSEEEQFGFGRGAVADEEDNGGGSADLDEDGDLPLSIEHCRMGIMPNAERDEFETAVRQLEETLLQPPGPKAVRAGPPAEVLRAEAARRAEALASPLLWALALVLLLALRCGGAGGASGLQASAVAAAAAPRRASGPASHLAAAALAAGCFWAAHWEQGQGAGRLPAPPAQSLVAWAWLALGAAAHVPLGVARASCAAGLAAAALLRAPGPALATLSLVALQQAGRGLDRRRQVVEQLALQAQERMRAAAETVMPPSVVCELRMARFGSLGQRQNPCVWHSYPLVTVLQTDLAGFTAFSHIRRPEEVLWVLNCLFSVFDSLAKEHHVYKMETIGDAYVCVSGLPDYNDGKHSACLMLLVATEFVSAIARFQDSHSLPRDLSLRAGLHSGPGVGGVVGTAMQRYHLFGQTVRIAEVLEATAPRNGIHLSGATRDQYALELGGALLPAPTLAAARALRFEELRRAGGLTTSKGEAIGPEAIGGLSTFLVRRAA</sequence>
<organism evidence="9 10">
    <name type="scientific">Prorocentrum cordatum</name>
    <dbReference type="NCBI Taxonomy" id="2364126"/>
    <lineage>
        <taxon>Eukaryota</taxon>
        <taxon>Sar</taxon>
        <taxon>Alveolata</taxon>
        <taxon>Dinophyceae</taxon>
        <taxon>Prorocentrales</taxon>
        <taxon>Prorocentraceae</taxon>
        <taxon>Prorocentrum</taxon>
    </lineage>
</organism>
<protein>
    <recommendedName>
        <fullName evidence="8">Guanylate cyclase domain-containing protein</fullName>
    </recommendedName>
</protein>
<dbReference type="PANTHER" id="PTHR11920">
    <property type="entry name" value="GUANYLYL CYCLASE"/>
    <property type="match status" value="1"/>
</dbReference>
<dbReference type="Gene3D" id="3.30.70.1230">
    <property type="entry name" value="Nucleotide cyclase"/>
    <property type="match status" value="2"/>
</dbReference>
<feature type="compositionally biased region" description="Low complexity" evidence="7">
    <location>
        <begin position="474"/>
        <end position="501"/>
    </location>
</feature>
<proteinExistence type="predicted"/>
<dbReference type="EMBL" id="CAUYUJ010021261">
    <property type="protein sequence ID" value="CAK0903576.1"/>
    <property type="molecule type" value="Genomic_DNA"/>
</dbReference>
<dbReference type="PROSITE" id="PS50125">
    <property type="entry name" value="GUANYLATE_CYCLASE_2"/>
    <property type="match status" value="2"/>
</dbReference>
<reference evidence="9" key="1">
    <citation type="submission" date="2023-10" db="EMBL/GenBank/DDBJ databases">
        <authorList>
            <person name="Chen Y."/>
            <person name="Shah S."/>
            <person name="Dougan E. K."/>
            <person name="Thang M."/>
            <person name="Chan C."/>
        </authorList>
    </citation>
    <scope>NUCLEOTIDE SEQUENCE [LARGE SCALE GENOMIC DNA]</scope>
</reference>
<accession>A0ABN9XU69</accession>
<evidence type="ECO:0000313" key="9">
    <source>
        <dbReference type="EMBL" id="CAK0903576.1"/>
    </source>
</evidence>
<keyword evidence="6" id="KW-0456">Lyase</keyword>
<dbReference type="SMART" id="SM00044">
    <property type="entry name" value="CYCc"/>
    <property type="match status" value="2"/>
</dbReference>
<comment type="caution">
    <text evidence="9">The sequence shown here is derived from an EMBL/GenBank/DDBJ whole genome shotgun (WGS) entry which is preliminary data.</text>
</comment>
<keyword evidence="4" id="KW-1133">Transmembrane helix</keyword>
<keyword evidence="10" id="KW-1185">Reference proteome</keyword>
<feature type="region of interest" description="Disordered" evidence="7">
    <location>
        <begin position="529"/>
        <end position="556"/>
    </location>
</feature>
<keyword evidence="3" id="KW-0547">Nucleotide-binding</keyword>
<evidence type="ECO:0000256" key="6">
    <source>
        <dbReference type="ARBA" id="ARBA00023239"/>
    </source>
</evidence>
<dbReference type="CDD" id="cd07302">
    <property type="entry name" value="CHD"/>
    <property type="match status" value="2"/>
</dbReference>
<dbReference type="InterPro" id="IPR050401">
    <property type="entry name" value="Cyclic_nucleotide_synthase"/>
</dbReference>
<evidence type="ECO:0000256" key="2">
    <source>
        <dbReference type="ARBA" id="ARBA00022692"/>
    </source>
</evidence>
<dbReference type="Proteomes" id="UP001189429">
    <property type="component" value="Unassembled WGS sequence"/>
</dbReference>
<evidence type="ECO:0000256" key="3">
    <source>
        <dbReference type="ARBA" id="ARBA00022741"/>
    </source>
</evidence>
<evidence type="ECO:0000256" key="1">
    <source>
        <dbReference type="ARBA" id="ARBA00004370"/>
    </source>
</evidence>
<dbReference type="InterPro" id="IPR029787">
    <property type="entry name" value="Nucleotide_cyclase"/>
</dbReference>
<evidence type="ECO:0000256" key="7">
    <source>
        <dbReference type="SAM" id="MobiDB-lite"/>
    </source>
</evidence>
<gene>
    <name evidence="9" type="ORF">PCOR1329_LOCUS79867</name>
</gene>
<dbReference type="Pfam" id="PF00211">
    <property type="entry name" value="Guanylate_cyc"/>
    <property type="match status" value="2"/>
</dbReference>
<keyword evidence="2" id="KW-0812">Transmembrane</keyword>
<feature type="region of interest" description="Disordered" evidence="7">
    <location>
        <begin position="463"/>
        <end position="503"/>
    </location>
</feature>
<dbReference type="SUPFAM" id="SSF55073">
    <property type="entry name" value="Nucleotide cyclase"/>
    <property type="match status" value="2"/>
</dbReference>
<dbReference type="PANTHER" id="PTHR11920:SF335">
    <property type="entry name" value="GUANYLATE CYCLASE"/>
    <property type="match status" value="1"/>
</dbReference>
<name>A0ABN9XU69_9DINO</name>
<evidence type="ECO:0000256" key="4">
    <source>
        <dbReference type="ARBA" id="ARBA00022989"/>
    </source>
</evidence>
<evidence type="ECO:0000259" key="8">
    <source>
        <dbReference type="PROSITE" id="PS50125"/>
    </source>
</evidence>